<feature type="region of interest" description="Disordered" evidence="1">
    <location>
        <begin position="1"/>
        <end position="45"/>
    </location>
</feature>
<dbReference type="PATRIC" id="fig|28128.5.peg.495"/>
<keyword evidence="3" id="KW-1185">Reference proteome</keyword>
<dbReference type="AlphaFoldDB" id="A0A133QK48"/>
<name>A0A133QK48_9BACT</name>
<reference evidence="3" key="1">
    <citation type="submission" date="2016-01" db="EMBL/GenBank/DDBJ databases">
        <authorList>
            <person name="Mitreva M."/>
            <person name="Pepin K.H."/>
            <person name="Mihindukulasuriya K.A."/>
            <person name="Fulton R."/>
            <person name="Fronick C."/>
            <person name="O'Laughlin M."/>
            <person name="Miner T."/>
            <person name="Herter B."/>
            <person name="Rosa B.A."/>
            <person name="Cordes M."/>
            <person name="Tomlinson C."/>
            <person name="Wollam A."/>
            <person name="Palsikar V.B."/>
            <person name="Mardis E.R."/>
            <person name="Wilson R.K."/>
        </authorList>
    </citation>
    <scope>NUCLEOTIDE SEQUENCE [LARGE SCALE GENOMIC DNA]</scope>
    <source>
        <strain evidence="3">MJR7716</strain>
    </source>
</reference>
<evidence type="ECO:0000313" key="3">
    <source>
        <dbReference type="Proteomes" id="UP000070533"/>
    </source>
</evidence>
<evidence type="ECO:0000313" key="2">
    <source>
        <dbReference type="EMBL" id="KXA43247.1"/>
    </source>
</evidence>
<dbReference type="Proteomes" id="UP000070533">
    <property type="component" value="Unassembled WGS sequence"/>
</dbReference>
<feature type="compositionally biased region" description="Basic and acidic residues" evidence="1">
    <location>
        <begin position="29"/>
        <end position="38"/>
    </location>
</feature>
<accession>A0A133QK48</accession>
<comment type="caution">
    <text evidence="2">The sequence shown here is derived from an EMBL/GenBank/DDBJ whole genome shotgun (WGS) entry which is preliminary data.</text>
</comment>
<sequence>MQGILTTSDRPFGSGTPATIVRKKSKQTAKADLRHGERSTMTSSKMSFHTVKAKVSPAKTYITVIQRFATLQKNSLCKESLPQNDKKMRLPIENHRADGAV</sequence>
<evidence type="ECO:0000256" key="1">
    <source>
        <dbReference type="SAM" id="MobiDB-lite"/>
    </source>
</evidence>
<dbReference type="EMBL" id="LRQG01000019">
    <property type="protein sequence ID" value="KXA43247.1"/>
    <property type="molecule type" value="Genomic_DNA"/>
</dbReference>
<proteinExistence type="predicted"/>
<protein>
    <submittedName>
        <fullName evidence="2">Uncharacterized protein</fullName>
    </submittedName>
</protein>
<gene>
    <name evidence="2" type="ORF">HMPREF3226_00493</name>
</gene>
<organism evidence="2 3">
    <name type="scientific">Prevotella corporis</name>
    <dbReference type="NCBI Taxonomy" id="28128"/>
    <lineage>
        <taxon>Bacteria</taxon>
        <taxon>Pseudomonadati</taxon>
        <taxon>Bacteroidota</taxon>
        <taxon>Bacteroidia</taxon>
        <taxon>Bacteroidales</taxon>
        <taxon>Prevotellaceae</taxon>
        <taxon>Prevotella</taxon>
    </lineage>
</organism>